<feature type="transmembrane region" description="Helical" evidence="1">
    <location>
        <begin position="39"/>
        <end position="57"/>
    </location>
</feature>
<keyword evidence="3" id="KW-1185">Reference proteome</keyword>
<gene>
    <name evidence="2" type="ORF">ACFO3D_18205</name>
</gene>
<sequence>MDKRTLLFYIFFLAIFLILFQGYRLFFNAVVPWNSFTDVLSVAVIIIVLIPLSLIFGKKVTDVFLLEEQ</sequence>
<name>A0ABV9DMP1_9BACI</name>
<keyword evidence="1" id="KW-0472">Membrane</keyword>
<keyword evidence="1" id="KW-0812">Transmembrane</keyword>
<proteinExistence type="predicted"/>
<protein>
    <submittedName>
        <fullName evidence="2">Uncharacterized protein</fullName>
    </submittedName>
</protein>
<dbReference type="Proteomes" id="UP001595989">
    <property type="component" value="Unassembled WGS sequence"/>
</dbReference>
<evidence type="ECO:0000313" key="2">
    <source>
        <dbReference type="EMBL" id="MFC4560095.1"/>
    </source>
</evidence>
<organism evidence="2 3">
    <name type="scientific">Virgibacillus kekensis</name>
    <dbReference type="NCBI Taxonomy" id="202261"/>
    <lineage>
        <taxon>Bacteria</taxon>
        <taxon>Bacillati</taxon>
        <taxon>Bacillota</taxon>
        <taxon>Bacilli</taxon>
        <taxon>Bacillales</taxon>
        <taxon>Bacillaceae</taxon>
        <taxon>Virgibacillus</taxon>
    </lineage>
</organism>
<comment type="caution">
    <text evidence="2">The sequence shown here is derived from an EMBL/GenBank/DDBJ whole genome shotgun (WGS) entry which is preliminary data.</text>
</comment>
<reference evidence="3" key="1">
    <citation type="journal article" date="2019" name="Int. J. Syst. Evol. Microbiol.">
        <title>The Global Catalogue of Microorganisms (GCM) 10K type strain sequencing project: providing services to taxonomists for standard genome sequencing and annotation.</title>
        <authorList>
            <consortium name="The Broad Institute Genomics Platform"/>
            <consortium name="The Broad Institute Genome Sequencing Center for Infectious Disease"/>
            <person name="Wu L."/>
            <person name="Ma J."/>
        </authorList>
    </citation>
    <scope>NUCLEOTIDE SEQUENCE [LARGE SCALE GENOMIC DNA]</scope>
    <source>
        <strain evidence="3">CGMCC 4.7426</strain>
    </source>
</reference>
<accession>A0ABV9DMP1</accession>
<feature type="transmembrane region" description="Helical" evidence="1">
    <location>
        <begin position="7"/>
        <end position="27"/>
    </location>
</feature>
<dbReference type="RefSeq" id="WP_390299563.1">
    <property type="nucleotide sequence ID" value="NZ_JBHSFU010000015.1"/>
</dbReference>
<dbReference type="EMBL" id="JBHSFU010000015">
    <property type="protein sequence ID" value="MFC4560095.1"/>
    <property type="molecule type" value="Genomic_DNA"/>
</dbReference>
<evidence type="ECO:0000313" key="3">
    <source>
        <dbReference type="Proteomes" id="UP001595989"/>
    </source>
</evidence>
<keyword evidence="1" id="KW-1133">Transmembrane helix</keyword>
<evidence type="ECO:0000256" key="1">
    <source>
        <dbReference type="SAM" id="Phobius"/>
    </source>
</evidence>